<feature type="non-terminal residue" evidence="3">
    <location>
        <position position="334"/>
    </location>
</feature>
<comment type="caution">
    <text evidence="3">The sequence shown here is derived from an EMBL/GenBank/DDBJ whole genome shotgun (WGS) entry which is preliminary data.</text>
</comment>
<dbReference type="VEuPathDB" id="TriTrypDB:TM35_000511070"/>
<evidence type="ECO:0000256" key="1">
    <source>
        <dbReference type="SAM" id="MobiDB-lite"/>
    </source>
</evidence>
<dbReference type="EMBL" id="NBCO01000051">
    <property type="protein sequence ID" value="ORC84006.1"/>
    <property type="molecule type" value="Genomic_DNA"/>
</dbReference>
<dbReference type="AlphaFoldDB" id="A0A1X0NH30"/>
<feature type="chain" id="PRO_5012191065" description="Mucin-associated surface protein (MASP)" evidence="2">
    <location>
        <begin position="24"/>
        <end position="334"/>
    </location>
</feature>
<dbReference type="Proteomes" id="UP000192257">
    <property type="component" value="Unassembled WGS sequence"/>
</dbReference>
<dbReference type="GeneID" id="39990382"/>
<name>A0A1X0NH30_9TRYP</name>
<feature type="compositionally biased region" description="Low complexity" evidence="1">
    <location>
        <begin position="245"/>
        <end position="263"/>
    </location>
</feature>
<evidence type="ECO:0000313" key="3">
    <source>
        <dbReference type="EMBL" id="ORC84006.1"/>
    </source>
</evidence>
<reference evidence="3 4" key="1">
    <citation type="submission" date="2017-03" db="EMBL/GenBank/DDBJ databases">
        <title>An alternative strategy for trypanosome survival in the mammalian bloodstream revealed through genome and transcriptome analysis of the ubiquitous bovine parasite Trypanosoma (Megatrypanum) theileri.</title>
        <authorList>
            <person name="Kelly S."/>
            <person name="Ivens A."/>
            <person name="Mott A."/>
            <person name="O'Neill E."/>
            <person name="Emms D."/>
            <person name="Macleod O."/>
            <person name="Voorheis P."/>
            <person name="Matthews J."/>
            <person name="Matthews K."/>
            <person name="Carrington M."/>
        </authorList>
    </citation>
    <scope>NUCLEOTIDE SEQUENCE [LARGE SCALE GENOMIC DNA]</scope>
    <source>
        <strain evidence="3">Edinburgh</strain>
    </source>
</reference>
<feature type="compositionally biased region" description="Polar residues" evidence="1">
    <location>
        <begin position="193"/>
        <end position="244"/>
    </location>
</feature>
<evidence type="ECO:0008006" key="5">
    <source>
        <dbReference type="Google" id="ProtNLM"/>
    </source>
</evidence>
<organism evidence="3 4">
    <name type="scientific">Trypanosoma theileri</name>
    <dbReference type="NCBI Taxonomy" id="67003"/>
    <lineage>
        <taxon>Eukaryota</taxon>
        <taxon>Discoba</taxon>
        <taxon>Euglenozoa</taxon>
        <taxon>Kinetoplastea</taxon>
        <taxon>Metakinetoplastina</taxon>
        <taxon>Trypanosomatida</taxon>
        <taxon>Trypanosomatidae</taxon>
        <taxon>Trypanosoma</taxon>
    </lineage>
</organism>
<feature type="compositionally biased region" description="Low complexity" evidence="1">
    <location>
        <begin position="301"/>
        <end position="315"/>
    </location>
</feature>
<proteinExistence type="predicted"/>
<keyword evidence="2" id="KW-0732">Signal</keyword>
<gene>
    <name evidence="3" type="ORF">TM35_000511070</name>
</gene>
<feature type="compositionally biased region" description="Polar residues" evidence="1">
    <location>
        <begin position="264"/>
        <end position="284"/>
    </location>
</feature>
<dbReference type="RefSeq" id="XP_028878072.1">
    <property type="nucleotide sequence ID" value="XM_029030602.1"/>
</dbReference>
<feature type="compositionally biased region" description="Low complexity" evidence="1">
    <location>
        <begin position="141"/>
        <end position="159"/>
    </location>
</feature>
<evidence type="ECO:0000256" key="2">
    <source>
        <dbReference type="SAM" id="SignalP"/>
    </source>
</evidence>
<feature type="compositionally biased region" description="Basic and acidic residues" evidence="1">
    <location>
        <begin position="172"/>
        <end position="191"/>
    </location>
</feature>
<evidence type="ECO:0000313" key="4">
    <source>
        <dbReference type="Proteomes" id="UP000192257"/>
    </source>
</evidence>
<sequence>MMLRRLLCFLALLLSFTSVYVMAEDPGKALATTLDPSTGLPTQPLDSNEALRVSGALVRSEPSDVDREDGAETRDVKNSKAEDLVEKEAHPQLKDSDRGKHNTDQLAGSKGDVGLQQPPQGDHQDHDGRQQPRETHIGTASTSSSSSSSGGENSDLPSSPERTGSPLANQGERPDDNSLSQTEEKREKDGQKGNLSTDKGNEQQSSGQTDLSPSPSSKPHVTSEDTQTLVSSEESQPEHVSTNRQNPQDTQTTGPQTTNGQDTSAPGDSATENTHNNQSESNATVEEPAAGEATNGESANTVTDTTTTTTTTTTTLPPELTNNKKGDADSSSSI</sequence>
<feature type="region of interest" description="Disordered" evidence="1">
    <location>
        <begin position="55"/>
        <end position="334"/>
    </location>
</feature>
<feature type="compositionally biased region" description="Basic and acidic residues" evidence="1">
    <location>
        <begin position="122"/>
        <end position="136"/>
    </location>
</feature>
<feature type="compositionally biased region" description="Basic and acidic residues" evidence="1">
    <location>
        <begin position="61"/>
        <end position="103"/>
    </location>
</feature>
<protein>
    <recommendedName>
        <fullName evidence="5">Mucin-associated surface protein (MASP)</fullName>
    </recommendedName>
</protein>
<accession>A0A1X0NH30</accession>
<keyword evidence="4" id="KW-1185">Reference proteome</keyword>
<feature type="signal peptide" evidence="2">
    <location>
        <begin position="1"/>
        <end position="23"/>
    </location>
</feature>